<sequence>MSQTATANGRVDEENNVYVMDNGTERKVGQYPGVTMAEALAYFERKFAELEANVRILEQRVKGKADAASIAKAAAKLTADLVEPAAVGNIQELRNRVAGITPSIEQMKKEKSEASEKAVADTLALRRDIAAKAQTLADKDPKKTQWKSASLQMAELFTKWQQSQKDAPKIPRKDSEPIWKAFSQARTKFESNKRAFFSALTAESKSVRAKKTALVAQAEALVAKGSDSANEYRKLLDQWKLAGRSQGTQDDQLWDRFKAAGDSIYAVRKEAMAKEDVEYKANYEAKVLIIAEAEKLDPASNLAEAKKQLLLLQTRYEKAGKVPKDKIRETDDRMRAVERKVKDAEQEHWRKSDPAAIERTNGVLSQLEDSIEKLEQELKAAEAASDSSKIQKAKDALEARRSWLEVVKQNQN</sequence>
<evidence type="ECO:0000256" key="1">
    <source>
        <dbReference type="SAM" id="Coils"/>
    </source>
</evidence>
<evidence type="ECO:0000313" key="2">
    <source>
        <dbReference type="EMBL" id="CAB4552041.1"/>
    </source>
</evidence>
<name>A0A6J6CKU7_9ZZZZ</name>
<dbReference type="EMBL" id="CAEZSX010000040">
    <property type="protein sequence ID" value="CAB4552041.1"/>
    <property type="molecule type" value="Genomic_DNA"/>
</dbReference>
<reference evidence="2" key="1">
    <citation type="submission" date="2020-05" db="EMBL/GenBank/DDBJ databases">
        <authorList>
            <person name="Chiriac C."/>
            <person name="Salcher M."/>
            <person name="Ghai R."/>
            <person name="Kavagutti S V."/>
        </authorList>
    </citation>
    <scope>NUCLEOTIDE SEQUENCE</scope>
</reference>
<accession>A0A6J6CKU7</accession>
<feature type="coiled-coil region" evidence="1">
    <location>
        <begin position="40"/>
        <end position="67"/>
    </location>
</feature>
<proteinExistence type="predicted"/>
<protein>
    <submittedName>
        <fullName evidence="2">Unannotated protein</fullName>
    </submittedName>
</protein>
<dbReference type="InterPro" id="IPR007139">
    <property type="entry name" value="DUF349"/>
</dbReference>
<feature type="coiled-coil region" evidence="1">
    <location>
        <begin position="327"/>
        <end position="391"/>
    </location>
</feature>
<keyword evidence="1" id="KW-0175">Coiled coil</keyword>
<dbReference type="AlphaFoldDB" id="A0A6J6CKU7"/>
<gene>
    <name evidence="2" type="ORF">UFOPK1537_00376</name>
</gene>
<organism evidence="2">
    <name type="scientific">freshwater metagenome</name>
    <dbReference type="NCBI Taxonomy" id="449393"/>
    <lineage>
        <taxon>unclassified sequences</taxon>
        <taxon>metagenomes</taxon>
        <taxon>ecological metagenomes</taxon>
    </lineage>
</organism>
<dbReference type="Pfam" id="PF03993">
    <property type="entry name" value="DUF349"/>
    <property type="match status" value="2"/>
</dbReference>